<proteinExistence type="predicted"/>
<dbReference type="AlphaFoldDB" id="A0A9P4IS01"/>
<name>A0A9P4IS01_9PEZI</name>
<dbReference type="GO" id="GO:0016491">
    <property type="term" value="F:oxidoreductase activity"/>
    <property type="evidence" value="ECO:0007669"/>
    <property type="project" value="UniProtKB-KW"/>
</dbReference>
<keyword evidence="5" id="KW-1185">Reference proteome</keyword>
<comment type="caution">
    <text evidence="4">The sequence shown here is derived from an EMBL/GenBank/DDBJ whole genome shotgun (WGS) entry which is preliminary data.</text>
</comment>
<dbReference type="Pfam" id="PF05368">
    <property type="entry name" value="NmrA"/>
    <property type="match status" value="1"/>
</dbReference>
<sequence>MLILIAGITGNIGQHAARYALDTGHQVRGLGRSPQKLDLSLASRLESFVKFTNYADIASLDVACKAVSAVICAYAGSPELHLEGQLLLLRAAERAGIHRFLAAGWNYDWRNIRHGIDEPVYDAAIAFHRQAAISSTIKPCHIFSGMLAEVFFGMNGQDGFTPKDDGVWEAHAPRGKKSMDLWGTGDEKWNFTTEEDAGGFGIEVITAPRAHEGGFITVCSWTKSLNEIKKIYEEVRKTQVNVNRKGSVAKLEKLATRKREEMGPQRMWEWHRYWFHYFCVKGTWNLGTLENHKYPGMKVNRLEEFLEAHPDV</sequence>
<dbReference type="Gene3D" id="3.40.50.720">
    <property type="entry name" value="NAD(P)-binding Rossmann-like Domain"/>
    <property type="match status" value="1"/>
</dbReference>
<gene>
    <name evidence="4" type="ORF">K461DRAFT_272094</name>
</gene>
<dbReference type="OrthoDB" id="419598at2759"/>
<dbReference type="PANTHER" id="PTHR47706:SF9">
    <property type="entry name" value="NMRA-LIKE DOMAIN-CONTAINING PROTEIN-RELATED"/>
    <property type="match status" value="1"/>
</dbReference>
<feature type="domain" description="NmrA-like" evidence="3">
    <location>
        <begin position="2"/>
        <end position="243"/>
    </location>
</feature>
<accession>A0A9P4IS01</accession>
<evidence type="ECO:0000256" key="1">
    <source>
        <dbReference type="ARBA" id="ARBA00022857"/>
    </source>
</evidence>
<dbReference type="PANTHER" id="PTHR47706">
    <property type="entry name" value="NMRA-LIKE FAMILY PROTEIN"/>
    <property type="match status" value="1"/>
</dbReference>
<evidence type="ECO:0000259" key="3">
    <source>
        <dbReference type="Pfam" id="PF05368"/>
    </source>
</evidence>
<reference evidence="4" key="1">
    <citation type="journal article" date="2020" name="Stud. Mycol.">
        <title>101 Dothideomycetes genomes: a test case for predicting lifestyles and emergence of pathogens.</title>
        <authorList>
            <person name="Haridas S."/>
            <person name="Albert R."/>
            <person name="Binder M."/>
            <person name="Bloem J."/>
            <person name="Labutti K."/>
            <person name="Salamov A."/>
            <person name="Andreopoulos B."/>
            <person name="Baker S."/>
            <person name="Barry K."/>
            <person name="Bills G."/>
            <person name="Bluhm B."/>
            <person name="Cannon C."/>
            <person name="Castanera R."/>
            <person name="Culley D."/>
            <person name="Daum C."/>
            <person name="Ezra D."/>
            <person name="Gonzalez J."/>
            <person name="Henrissat B."/>
            <person name="Kuo A."/>
            <person name="Liang C."/>
            <person name="Lipzen A."/>
            <person name="Lutzoni F."/>
            <person name="Magnuson J."/>
            <person name="Mondo S."/>
            <person name="Nolan M."/>
            <person name="Ohm R."/>
            <person name="Pangilinan J."/>
            <person name="Park H.-J."/>
            <person name="Ramirez L."/>
            <person name="Alfaro M."/>
            <person name="Sun H."/>
            <person name="Tritt A."/>
            <person name="Yoshinaga Y."/>
            <person name="Zwiers L.-H."/>
            <person name="Turgeon B."/>
            <person name="Goodwin S."/>
            <person name="Spatafora J."/>
            <person name="Crous P."/>
            <person name="Grigoriev I."/>
        </authorList>
    </citation>
    <scope>NUCLEOTIDE SEQUENCE</scope>
    <source>
        <strain evidence="4">CBS 260.36</strain>
    </source>
</reference>
<dbReference type="SUPFAM" id="SSF51735">
    <property type="entry name" value="NAD(P)-binding Rossmann-fold domains"/>
    <property type="match status" value="1"/>
</dbReference>
<dbReference type="EMBL" id="ML996093">
    <property type="protein sequence ID" value="KAF2148621.1"/>
    <property type="molecule type" value="Genomic_DNA"/>
</dbReference>
<dbReference type="Proteomes" id="UP000799439">
    <property type="component" value="Unassembled WGS sequence"/>
</dbReference>
<dbReference type="InterPro" id="IPR036291">
    <property type="entry name" value="NAD(P)-bd_dom_sf"/>
</dbReference>
<protein>
    <submittedName>
        <fullName evidence="4">NAD(P)-binding protein</fullName>
    </submittedName>
</protein>
<dbReference type="InterPro" id="IPR051609">
    <property type="entry name" value="NmrA/Isoflavone_reductase-like"/>
</dbReference>
<evidence type="ECO:0000256" key="2">
    <source>
        <dbReference type="ARBA" id="ARBA00023002"/>
    </source>
</evidence>
<keyword evidence="2" id="KW-0560">Oxidoreductase</keyword>
<evidence type="ECO:0000313" key="5">
    <source>
        <dbReference type="Proteomes" id="UP000799439"/>
    </source>
</evidence>
<keyword evidence="1" id="KW-0521">NADP</keyword>
<dbReference type="InterPro" id="IPR008030">
    <property type="entry name" value="NmrA-like"/>
</dbReference>
<organism evidence="4 5">
    <name type="scientific">Myriangium duriaei CBS 260.36</name>
    <dbReference type="NCBI Taxonomy" id="1168546"/>
    <lineage>
        <taxon>Eukaryota</taxon>
        <taxon>Fungi</taxon>
        <taxon>Dikarya</taxon>
        <taxon>Ascomycota</taxon>
        <taxon>Pezizomycotina</taxon>
        <taxon>Dothideomycetes</taxon>
        <taxon>Dothideomycetidae</taxon>
        <taxon>Myriangiales</taxon>
        <taxon>Myriangiaceae</taxon>
        <taxon>Myriangium</taxon>
    </lineage>
</organism>
<evidence type="ECO:0000313" key="4">
    <source>
        <dbReference type="EMBL" id="KAF2148621.1"/>
    </source>
</evidence>